<reference evidence="4" key="1">
    <citation type="submission" date="2022-03" db="EMBL/GenBank/DDBJ databases">
        <title>Draft genome sequence of Aduncisulcus paluster, a free-living microaerophilic Fornicata.</title>
        <authorList>
            <person name="Yuyama I."/>
            <person name="Kume K."/>
            <person name="Tamura T."/>
            <person name="Inagaki Y."/>
            <person name="Hashimoto T."/>
        </authorList>
    </citation>
    <scope>NUCLEOTIDE SEQUENCE</scope>
    <source>
        <strain evidence="4">NY0171</strain>
    </source>
</reference>
<evidence type="ECO:0000256" key="2">
    <source>
        <dbReference type="SAM" id="MobiDB-lite"/>
    </source>
</evidence>
<proteinExistence type="predicted"/>
<evidence type="ECO:0000256" key="1">
    <source>
        <dbReference type="SAM" id="Coils"/>
    </source>
</evidence>
<evidence type="ECO:0000259" key="3">
    <source>
        <dbReference type="Pfam" id="PF06957"/>
    </source>
</evidence>
<dbReference type="Pfam" id="PF06957">
    <property type="entry name" value="COPI_C"/>
    <property type="match status" value="1"/>
</dbReference>
<protein>
    <recommendedName>
        <fullName evidence="3">Coatomer alpha subunit C-terminal domain-containing protein</fullName>
    </recommendedName>
</protein>
<keyword evidence="5" id="KW-1185">Reference proteome</keyword>
<organism evidence="4 5">
    <name type="scientific">Aduncisulcus paluster</name>
    <dbReference type="NCBI Taxonomy" id="2918883"/>
    <lineage>
        <taxon>Eukaryota</taxon>
        <taxon>Metamonada</taxon>
        <taxon>Carpediemonas-like organisms</taxon>
        <taxon>Aduncisulcus</taxon>
    </lineage>
</organism>
<feature type="coiled-coil region" evidence="1">
    <location>
        <begin position="43"/>
        <end position="70"/>
    </location>
</feature>
<feature type="compositionally biased region" description="Acidic residues" evidence="2">
    <location>
        <begin position="357"/>
        <end position="373"/>
    </location>
</feature>
<keyword evidence="1" id="KW-0175">Coiled coil</keyword>
<accession>A0ABQ5KV79</accession>
<feature type="region of interest" description="Disordered" evidence="2">
    <location>
        <begin position="315"/>
        <end position="375"/>
    </location>
</feature>
<evidence type="ECO:0000313" key="4">
    <source>
        <dbReference type="EMBL" id="GKT36362.1"/>
    </source>
</evidence>
<sequence length="661" mass="72647">MAGRAKKAALGTVILRYFMAKKRPDLGLAFATGKTKLKLALKVRDFGIAMQEAEKRVQAAERAHEQEMHKLKLSSSSTITSNTSTLSLSTDLLECAEIFLLISTVSRQSCSLLTSKRAALRAHSLLSRIKDSAEKRRVWKDIVHVSTLRQDDGTINESDEYSLPLPPSAKLHSSLLSGSVQDRVSVLVDAKLSRAALVAAYMGNDFERGIELGESILARKKGKKKDLFIKGKKISIQECVDAMKKMRADSSDEKADSSEFSLTHPSLRSMKATPLSLAASLSDRLAPTHLRESDWPLLRESGGIDLSCVGGLTVGASESEEKETAEEEESAGEGGWDEDDDILAPTKAAKKKPVKAEEEDDEEGGWEEDDDADLPSLDEAQRDHVEAEKEAIIGPVDEFVPPAFGNSLSHTLSLKIPSDMLVLEESVNTLQQRFTKGKFKDIHEVFSVALKRCMFVLASREYVSAEKDKGEKPLGDVGVLQKCQEYISAIKLYTVAMYIQALIRQTADLSAEVMLRLSSYSALLPLQKNHRILCVKAAMMKHYKAKNFKTASDLAQMLLSLAPGKKDHERAEKVRLGSQGKDDTLDSGYNVGLLTPQKVCMKTFDVLSPSHGVQCGCCGAWYSEKISGETCEVCGMGEIGKVGSGHVDEWHYHVIIFNIIY</sequence>
<gene>
    <name evidence="4" type="ORF">ADUPG1_009342</name>
</gene>
<name>A0ABQ5KV79_9EUKA</name>
<comment type="caution">
    <text evidence="4">The sequence shown here is derived from an EMBL/GenBank/DDBJ whole genome shotgun (WGS) entry which is preliminary data.</text>
</comment>
<dbReference type="EMBL" id="BQXS01011205">
    <property type="protein sequence ID" value="GKT36362.1"/>
    <property type="molecule type" value="Genomic_DNA"/>
</dbReference>
<dbReference type="Proteomes" id="UP001057375">
    <property type="component" value="Unassembled WGS sequence"/>
</dbReference>
<feature type="domain" description="Coatomer alpha subunit C-terminal" evidence="3">
    <location>
        <begin position="422"/>
        <end position="645"/>
    </location>
</feature>
<evidence type="ECO:0000313" key="5">
    <source>
        <dbReference type="Proteomes" id="UP001057375"/>
    </source>
</evidence>
<feature type="compositionally biased region" description="Acidic residues" evidence="2">
    <location>
        <begin position="318"/>
        <end position="342"/>
    </location>
</feature>
<dbReference type="InterPro" id="IPR010714">
    <property type="entry name" value="Coatomer_asu_C"/>
</dbReference>